<protein>
    <submittedName>
        <fullName evidence="3">WD repeat-containing protein 87-like</fullName>
    </submittedName>
</protein>
<feature type="repeat" description="WD" evidence="1">
    <location>
        <begin position="154"/>
        <end position="195"/>
    </location>
</feature>
<name>A0ABM1EJB5_PRICU</name>
<keyword evidence="2" id="KW-1185">Reference proteome</keyword>
<dbReference type="PANTHER" id="PTHR45532">
    <property type="entry name" value="WD REPEAT-CONTAINING PROTEIN 97"/>
    <property type="match status" value="1"/>
</dbReference>
<gene>
    <name evidence="3" type="primary">LOC106812816</name>
</gene>
<dbReference type="SMART" id="SM00320">
    <property type="entry name" value="WD40"/>
    <property type="match status" value="3"/>
</dbReference>
<evidence type="ECO:0000256" key="1">
    <source>
        <dbReference type="PROSITE-ProRule" id="PRU00221"/>
    </source>
</evidence>
<evidence type="ECO:0000313" key="3">
    <source>
        <dbReference type="RefSeq" id="XP_014672286.1"/>
    </source>
</evidence>
<accession>A0ABM1EJB5</accession>
<dbReference type="PANTHER" id="PTHR45532:SF4">
    <property type="entry name" value="WD REPEAT-CONTAINING PROTEIN 55 HOMOLOG"/>
    <property type="match status" value="1"/>
</dbReference>
<dbReference type="PROSITE" id="PS50294">
    <property type="entry name" value="WD_REPEATS_REGION"/>
    <property type="match status" value="1"/>
</dbReference>
<reference evidence="3" key="1">
    <citation type="submission" date="2025-08" db="UniProtKB">
        <authorList>
            <consortium name="RefSeq"/>
        </authorList>
    </citation>
    <scope>IDENTIFICATION</scope>
</reference>
<dbReference type="GeneID" id="106812816"/>
<dbReference type="InterPro" id="IPR015943">
    <property type="entry name" value="WD40/YVTN_repeat-like_dom_sf"/>
</dbReference>
<dbReference type="Proteomes" id="UP000695022">
    <property type="component" value="Unplaced"/>
</dbReference>
<dbReference type="PROSITE" id="PS50082">
    <property type="entry name" value="WD_REPEATS_2"/>
    <property type="match status" value="2"/>
</dbReference>
<dbReference type="InterPro" id="IPR036322">
    <property type="entry name" value="WD40_repeat_dom_sf"/>
</dbReference>
<feature type="repeat" description="WD" evidence="1">
    <location>
        <begin position="112"/>
        <end position="144"/>
    </location>
</feature>
<dbReference type="InterPro" id="IPR001680">
    <property type="entry name" value="WD40_rpt"/>
</dbReference>
<evidence type="ECO:0000313" key="2">
    <source>
        <dbReference type="Proteomes" id="UP000695022"/>
    </source>
</evidence>
<dbReference type="Pfam" id="PF00400">
    <property type="entry name" value="WD40"/>
    <property type="match status" value="2"/>
</dbReference>
<organism evidence="2 3">
    <name type="scientific">Priapulus caudatus</name>
    <name type="common">Priapulid worm</name>
    <dbReference type="NCBI Taxonomy" id="37621"/>
    <lineage>
        <taxon>Eukaryota</taxon>
        <taxon>Metazoa</taxon>
        <taxon>Ecdysozoa</taxon>
        <taxon>Scalidophora</taxon>
        <taxon>Priapulida</taxon>
        <taxon>Priapulimorpha</taxon>
        <taxon>Priapulimorphida</taxon>
        <taxon>Priapulidae</taxon>
        <taxon>Priapulus</taxon>
    </lineage>
</organism>
<dbReference type="SUPFAM" id="SSF50978">
    <property type="entry name" value="WD40 repeat-like"/>
    <property type="match status" value="1"/>
</dbReference>
<keyword evidence="1" id="KW-0853">WD repeat</keyword>
<dbReference type="RefSeq" id="XP_014672286.1">
    <property type="nucleotide sequence ID" value="XM_014816800.1"/>
</dbReference>
<dbReference type="Gene3D" id="2.130.10.10">
    <property type="entry name" value="YVTN repeat-like/Quinoprotein amine dehydrogenase"/>
    <property type="match status" value="2"/>
</dbReference>
<proteinExistence type="predicted"/>
<sequence>MSLCVFKLDPSSNHLKELSRTSCNYTIKCLAYNEETGDLMAGGANCFITWKLTSQNIREPLRRSTTVCVLLRQNEWVYDIQLYRRTKLLFVVCDLGLHVIDYTSGQEAFYVPMGRNVSLTRSVFHKRNDYFITGFTDGSIRVWNCVVFCTMHTFHGHRRAITGLEVYGPEHLLFSASKDGTLRIWRLDTFELTQRVDLGEEVLGLGLIGKKQLYYNTSNEVKVWDLNMSHRLFCPVNSTVRKMLRVKQKGFPARILFAAEDGGVRIVSPASGTLLTMIYPMADLQVFTELVYRRRQDAVYAVHMSGTVMVFSGSSNPCSVSHCLKPSHPDTRVLCITDVILVAPLSDGAMREDAVIFAGHVDGQLSLLESDVVVMTPARMQAHSGEIRMLSAAPCSNGRDALLVSCATDNMMRIWHVAVATDRRVSLSCKHR</sequence>